<dbReference type="RefSeq" id="WP_096205111.1">
    <property type="nucleotide sequence ID" value="NZ_FZMP01000112.1"/>
</dbReference>
<gene>
    <name evidence="5" type="ORF">MNV_20056</name>
</gene>
<proteinExistence type="predicted"/>
<dbReference type="PROSITE" id="PS51118">
    <property type="entry name" value="HTH_HXLR"/>
    <property type="match status" value="1"/>
</dbReference>
<evidence type="ECO:0000256" key="3">
    <source>
        <dbReference type="ARBA" id="ARBA00023163"/>
    </source>
</evidence>
<name>A0A284VN17_9EURY</name>
<feature type="domain" description="HTH hxlR-type" evidence="4">
    <location>
        <begin position="18"/>
        <end position="116"/>
    </location>
</feature>
<accession>A0A284VN17</accession>
<dbReference type="OrthoDB" id="10490at2157"/>
<dbReference type="Proteomes" id="UP000218615">
    <property type="component" value="Unassembled WGS sequence"/>
</dbReference>
<keyword evidence="3" id="KW-0804">Transcription</keyword>
<dbReference type="InterPro" id="IPR036388">
    <property type="entry name" value="WH-like_DNA-bd_sf"/>
</dbReference>
<evidence type="ECO:0000256" key="1">
    <source>
        <dbReference type="ARBA" id="ARBA00023015"/>
    </source>
</evidence>
<dbReference type="PANTHER" id="PTHR33204:SF18">
    <property type="entry name" value="TRANSCRIPTIONAL REGULATORY PROTEIN"/>
    <property type="match status" value="1"/>
</dbReference>
<dbReference type="EMBL" id="FZMP01000112">
    <property type="protein sequence ID" value="SNQ60680.1"/>
    <property type="molecule type" value="Genomic_DNA"/>
</dbReference>
<protein>
    <submittedName>
        <fullName evidence="5">Putative transcriptional regulator, HxlR family</fullName>
    </submittedName>
</protein>
<evidence type="ECO:0000313" key="6">
    <source>
        <dbReference type="Proteomes" id="UP000218615"/>
    </source>
</evidence>
<dbReference type="InterPro" id="IPR036390">
    <property type="entry name" value="WH_DNA-bd_sf"/>
</dbReference>
<reference evidence="6" key="1">
    <citation type="submission" date="2017-06" db="EMBL/GenBank/DDBJ databases">
        <authorList>
            <person name="Cremers G."/>
        </authorList>
    </citation>
    <scope>NUCLEOTIDE SEQUENCE [LARGE SCALE GENOMIC DNA]</scope>
</reference>
<evidence type="ECO:0000259" key="4">
    <source>
        <dbReference type="PROSITE" id="PS51118"/>
    </source>
</evidence>
<keyword evidence="6" id="KW-1185">Reference proteome</keyword>
<evidence type="ECO:0000256" key="2">
    <source>
        <dbReference type="ARBA" id="ARBA00023125"/>
    </source>
</evidence>
<dbReference type="GO" id="GO:0003677">
    <property type="term" value="F:DNA binding"/>
    <property type="evidence" value="ECO:0007669"/>
    <property type="project" value="UniProtKB-KW"/>
</dbReference>
<keyword evidence="2" id="KW-0238">DNA-binding</keyword>
<evidence type="ECO:0000313" key="5">
    <source>
        <dbReference type="EMBL" id="SNQ60680.1"/>
    </source>
</evidence>
<dbReference type="Pfam" id="PF01638">
    <property type="entry name" value="HxlR"/>
    <property type="match status" value="1"/>
</dbReference>
<organism evidence="5 6">
    <name type="scientific">Candidatus Methanoperedens nitratireducens</name>
    <dbReference type="NCBI Taxonomy" id="1392998"/>
    <lineage>
        <taxon>Archaea</taxon>
        <taxon>Methanobacteriati</taxon>
        <taxon>Methanobacteriota</taxon>
        <taxon>Stenosarchaea group</taxon>
        <taxon>Methanomicrobia</taxon>
        <taxon>Methanosarcinales</taxon>
        <taxon>ANME-2 cluster</taxon>
        <taxon>Candidatus Methanoperedentaceae</taxon>
        <taxon>Candidatus Methanoperedens</taxon>
    </lineage>
</organism>
<dbReference type="Gene3D" id="1.10.10.10">
    <property type="entry name" value="Winged helix-like DNA-binding domain superfamily/Winged helix DNA-binding domain"/>
    <property type="match status" value="1"/>
</dbReference>
<dbReference type="PANTHER" id="PTHR33204">
    <property type="entry name" value="TRANSCRIPTIONAL REGULATOR, MARR FAMILY"/>
    <property type="match status" value="1"/>
</dbReference>
<dbReference type="SUPFAM" id="SSF46785">
    <property type="entry name" value="Winged helix' DNA-binding domain"/>
    <property type="match status" value="1"/>
</dbReference>
<dbReference type="AlphaFoldDB" id="A0A284VN17"/>
<keyword evidence="1" id="KW-0805">Transcription regulation</keyword>
<dbReference type="InterPro" id="IPR002577">
    <property type="entry name" value="HTH_HxlR"/>
</dbReference>
<sequence>MQKGSRKCAAYEDDICLCSIEGIMGVLSKKWALLIISAIGNNRRLRYNELEKKLDGISPKTLADRLRELEDVNIIKREAFAEIPPRVEYSLTKDGVELRNAIIPLMKWALLRDIRL</sequence>